<keyword evidence="3" id="KW-1185">Reference proteome</keyword>
<evidence type="ECO:0000256" key="1">
    <source>
        <dbReference type="SAM" id="MobiDB-lite"/>
    </source>
</evidence>
<protein>
    <submittedName>
        <fullName evidence="2">Uncharacterized protein</fullName>
    </submittedName>
</protein>
<dbReference type="AlphaFoldDB" id="D8U626"/>
<accession>D8U626</accession>
<feature type="region of interest" description="Disordered" evidence="1">
    <location>
        <begin position="87"/>
        <end position="106"/>
    </location>
</feature>
<organism evidence="3">
    <name type="scientific">Volvox carteri f. nagariensis</name>
    <dbReference type="NCBI Taxonomy" id="3068"/>
    <lineage>
        <taxon>Eukaryota</taxon>
        <taxon>Viridiplantae</taxon>
        <taxon>Chlorophyta</taxon>
        <taxon>core chlorophytes</taxon>
        <taxon>Chlorophyceae</taxon>
        <taxon>CS clade</taxon>
        <taxon>Chlamydomonadales</taxon>
        <taxon>Volvocaceae</taxon>
        <taxon>Volvox</taxon>
    </lineage>
</organism>
<sequence>MQQAIAPEVLMRFRLSCWELEVNSDSDSDSDRTVTKPAGTCGTFRIVIPLNLSSSQQPDLKRMRTWCNRWGRVVSLRASHPGIPQDASHAQLEGNETSPPFHPHANRPERLTTRLPSVARQATHVCISKASSSSSQRMNVTSRSQSHKAAAGCKAVAEFLS</sequence>
<feature type="compositionally biased region" description="Polar residues" evidence="1">
    <location>
        <begin position="129"/>
        <end position="144"/>
    </location>
</feature>
<dbReference type="RefSeq" id="XP_002954148.1">
    <property type="nucleotide sequence ID" value="XM_002954102.1"/>
</dbReference>
<gene>
    <name evidence="2" type="ORF">VOLCADRAFT_94898</name>
</gene>
<proteinExistence type="predicted"/>
<dbReference type="KEGG" id="vcn:VOLCADRAFT_94898"/>
<reference evidence="2 3" key="1">
    <citation type="journal article" date="2010" name="Science">
        <title>Genomic analysis of organismal complexity in the multicellular green alga Volvox carteri.</title>
        <authorList>
            <person name="Prochnik S.E."/>
            <person name="Umen J."/>
            <person name="Nedelcu A.M."/>
            <person name="Hallmann A."/>
            <person name="Miller S.M."/>
            <person name="Nishii I."/>
            <person name="Ferris P."/>
            <person name="Kuo A."/>
            <person name="Mitros T."/>
            <person name="Fritz-Laylin L.K."/>
            <person name="Hellsten U."/>
            <person name="Chapman J."/>
            <person name="Simakov O."/>
            <person name="Rensing S.A."/>
            <person name="Terry A."/>
            <person name="Pangilinan J."/>
            <person name="Kapitonov V."/>
            <person name="Jurka J."/>
            <person name="Salamov A."/>
            <person name="Shapiro H."/>
            <person name="Schmutz J."/>
            <person name="Grimwood J."/>
            <person name="Lindquist E."/>
            <person name="Lucas S."/>
            <person name="Grigoriev I.V."/>
            <person name="Schmitt R."/>
            <person name="Kirk D."/>
            <person name="Rokhsar D.S."/>
        </authorList>
    </citation>
    <scope>NUCLEOTIDE SEQUENCE [LARGE SCALE GENOMIC DNA]</scope>
    <source>
        <strain evidence="3">f. Nagariensis / Eve</strain>
    </source>
</reference>
<evidence type="ECO:0000313" key="2">
    <source>
        <dbReference type="EMBL" id="EFJ44865.1"/>
    </source>
</evidence>
<dbReference type="GeneID" id="9617309"/>
<dbReference type="InParanoid" id="D8U626"/>
<dbReference type="Proteomes" id="UP000001058">
    <property type="component" value="Unassembled WGS sequence"/>
</dbReference>
<name>D8U626_VOLCA</name>
<evidence type="ECO:0000313" key="3">
    <source>
        <dbReference type="Proteomes" id="UP000001058"/>
    </source>
</evidence>
<feature type="region of interest" description="Disordered" evidence="1">
    <location>
        <begin position="128"/>
        <end position="149"/>
    </location>
</feature>
<dbReference type="EMBL" id="GL378361">
    <property type="protein sequence ID" value="EFJ44865.1"/>
    <property type="molecule type" value="Genomic_DNA"/>
</dbReference>